<organism evidence="1">
    <name type="scientific">Ixodes ricinus</name>
    <name type="common">Common tick</name>
    <name type="synonym">Acarus ricinus</name>
    <dbReference type="NCBI Taxonomy" id="34613"/>
    <lineage>
        <taxon>Eukaryota</taxon>
        <taxon>Metazoa</taxon>
        <taxon>Ecdysozoa</taxon>
        <taxon>Arthropoda</taxon>
        <taxon>Chelicerata</taxon>
        <taxon>Arachnida</taxon>
        <taxon>Acari</taxon>
        <taxon>Parasitiformes</taxon>
        <taxon>Ixodida</taxon>
        <taxon>Ixodoidea</taxon>
        <taxon>Ixodidae</taxon>
        <taxon>Ixodinae</taxon>
        <taxon>Ixodes</taxon>
    </lineage>
</organism>
<name>A0A6B0URI2_IXORI</name>
<evidence type="ECO:0000313" key="1">
    <source>
        <dbReference type="EMBL" id="MXU92292.1"/>
    </source>
</evidence>
<protein>
    <submittedName>
        <fullName evidence="1">Putative secreted protein</fullName>
    </submittedName>
</protein>
<accession>A0A6B0URI2</accession>
<proteinExistence type="predicted"/>
<reference evidence="1" key="1">
    <citation type="submission" date="2019-12" db="EMBL/GenBank/DDBJ databases">
        <title>An insight into the sialome of adult female Ixodes ricinus ticks feeding for 6 days.</title>
        <authorList>
            <person name="Perner J."/>
            <person name="Ribeiro J.M.C."/>
        </authorList>
    </citation>
    <scope>NUCLEOTIDE SEQUENCE</scope>
    <source>
        <strain evidence="1">Semi-engorged</strain>
        <tissue evidence="1">Salivary glands</tissue>
    </source>
</reference>
<dbReference type="AlphaFoldDB" id="A0A6B0URI2"/>
<sequence>MMFCVGLVQIVSAFAAVLGTLAAVMTADITMSASSLARHSPPLGRITIFCSSRGKFSGMRDALVILATMRFARASLNCEVGLLLWVTSLSWGLLSRWLTCLPEIFHPTMSLGCTSSPRTATAVWPLLRSTS</sequence>
<dbReference type="EMBL" id="GIFC01010209">
    <property type="protein sequence ID" value="MXU92292.1"/>
    <property type="molecule type" value="Transcribed_RNA"/>
</dbReference>